<organism evidence="1 2">
    <name type="scientific">Amycolatopsis coloradensis</name>
    <dbReference type="NCBI Taxonomy" id="76021"/>
    <lineage>
        <taxon>Bacteria</taxon>
        <taxon>Bacillati</taxon>
        <taxon>Actinomycetota</taxon>
        <taxon>Actinomycetes</taxon>
        <taxon>Pseudonocardiales</taxon>
        <taxon>Pseudonocardiaceae</taxon>
        <taxon>Amycolatopsis</taxon>
    </lineage>
</organism>
<accession>A0ACD5B8A1</accession>
<protein>
    <submittedName>
        <fullName evidence="1">SsgA family sporulation/cell division regulator</fullName>
    </submittedName>
</protein>
<evidence type="ECO:0000313" key="2">
    <source>
        <dbReference type="Proteomes" id="UP001456344"/>
    </source>
</evidence>
<name>A0ACD5B8A1_9PSEU</name>
<sequence>MTVIESALHVLLATGPAVVDARYRAEEPYGITFGFPGADWVIGRDLLAEALRDGRAGIGDVRVTARGDLITVGLSSPGGCGWVVFRRDDLAELVARTFDTVRPGTESDALDWSAAAEVIPEVTF</sequence>
<keyword evidence="2" id="KW-1185">Reference proteome</keyword>
<gene>
    <name evidence="1" type="ORF">LCL61_08730</name>
</gene>
<reference evidence="1" key="1">
    <citation type="submission" date="2023-10" db="EMBL/GenBank/DDBJ databases">
        <title>Whole genome sequencing of actinobacterial strain Amycolatopsis sp. (BCA-696) identifies the underlying plant growth-promoting genes.</title>
        <authorList>
            <person name="Gandham P."/>
            <person name="Vadla N."/>
            <person name="Saji A."/>
            <person name="Srinivas V."/>
            <person name="Ruperao P."/>
            <person name="Selvanayagam S."/>
            <person name="Saxena R.K."/>
            <person name="Rathore A."/>
            <person name="Gopalakrishnan S."/>
            <person name="Thakur V."/>
        </authorList>
    </citation>
    <scope>NUCLEOTIDE SEQUENCE</scope>
    <source>
        <strain evidence="1">BCA-696</strain>
    </source>
</reference>
<proteinExistence type="predicted"/>
<dbReference type="Proteomes" id="UP001456344">
    <property type="component" value="Chromosome"/>
</dbReference>
<evidence type="ECO:0000313" key="1">
    <source>
        <dbReference type="EMBL" id="WYW15634.1"/>
    </source>
</evidence>
<dbReference type="EMBL" id="CP150484">
    <property type="protein sequence ID" value="WYW15634.1"/>
    <property type="molecule type" value="Genomic_DNA"/>
</dbReference>